<gene>
    <name evidence="2" type="ORF">NCWK1_5423</name>
</gene>
<evidence type="ECO:0000313" key="2">
    <source>
        <dbReference type="EMBL" id="GBE95635.1"/>
    </source>
</evidence>
<feature type="coiled-coil region" evidence="1">
    <location>
        <begin position="57"/>
        <end position="112"/>
    </location>
</feature>
<accession>A0A2H6LQY2</accession>
<sequence length="662" mass="74782">MIQLYFSLGAICGGFVTYLIADAKLQKELRKAAKIARSASDNLHSVINKYEDSTAKTAKLNSELLALRDELKEARNTINSLGHAKIENSVMVAHLNSKLEEYQAKLTQLFTQSQKDKQRIEYLESEVEQWEFNFKSAVDAEANKRFQLAKQTELEKIYFEHDSITSEAMQLFRRLQSWGEKVAHGHQSKAEIIKSLASGYNQNLDEVSQAINAERQNYLEQIELLNIRIGQLQQQLAGDLLEPVYGEFGFDASGRIANAIAQWLWFNKQVPLRVTGIEETDSVITAGYSYSRTMSPDAIAKLIKDCSSEITRNLGIYSIESVKKLAFTDCLVVKFRKDRPARKADKGSLYRSQQEFINYLLSQPIRWRIVGEPGAGKTPTVLVLISHIFKRGFLTGNTPNGKKLDFTEIAFCNPLAGISVKNSTDLDFCLRWQSASRGFQGLADEYQFRKSSTNSEYKDTVGYIWACDEFDNAIDTVGNDGGKQFKQVLKDGGHINMGVIIMGQSGMVSTTKGLTIDDQKMLTNVYIDPVSIRTFLTQYGERFYSKAAVEKALATLEQIELEMEEQNEIICDTAREFRIAMVTADRSPVFYQLPYFDGIDIDLAAYQKSTDQIAAMRKNPLVDTPTLLACPKCQSQNIKKNGHSQSKQRWQCRDCGKNFLEN</sequence>
<keyword evidence="1" id="KW-0175">Coiled coil</keyword>
<comment type="caution">
    <text evidence="2">The sequence shown here is derived from an EMBL/GenBank/DDBJ whole genome shotgun (WGS) entry which is preliminary data.</text>
</comment>
<keyword evidence="3" id="KW-1185">Reference proteome</keyword>
<name>A0A2H6LQY2_9NOSO</name>
<protein>
    <submittedName>
        <fullName evidence="2">Insertion element protein</fullName>
    </submittedName>
</protein>
<feature type="coiled-coil region" evidence="1">
    <location>
        <begin position="197"/>
        <end position="235"/>
    </location>
</feature>
<proteinExistence type="predicted"/>
<dbReference type="Proteomes" id="UP000236527">
    <property type="component" value="Unassembled WGS sequence"/>
</dbReference>
<reference evidence="3" key="1">
    <citation type="journal article" date="2018" name="Genome Announc.">
        <title>Draft Genome Sequence of the Nitrogen-Fixing and Hormogonia-Inducing Cyanobacterium Nostoc cycadae Strain WK-1, Isolated from the Coralloid Roots of Cycas revoluta.</title>
        <authorList>
            <person name="Kanesaki Y."/>
            <person name="Hirose M."/>
            <person name="Hirose Y."/>
            <person name="Fujisawa T."/>
            <person name="Nakamura Y."/>
            <person name="Watanabe S."/>
            <person name="Matsunaga S."/>
            <person name="Uchida H."/>
            <person name="Murakami A."/>
        </authorList>
    </citation>
    <scope>NUCLEOTIDE SEQUENCE [LARGE SCALE GENOMIC DNA]</scope>
    <source>
        <strain evidence="3">WK-1</strain>
    </source>
</reference>
<dbReference type="EMBL" id="BDGE01000113">
    <property type="protein sequence ID" value="GBE95635.1"/>
    <property type="molecule type" value="Genomic_DNA"/>
</dbReference>
<dbReference type="RefSeq" id="WP_103126974.1">
    <property type="nucleotide sequence ID" value="NZ_DF978454.1"/>
</dbReference>
<dbReference type="AlphaFoldDB" id="A0A2H6LQY2"/>
<evidence type="ECO:0000256" key="1">
    <source>
        <dbReference type="SAM" id="Coils"/>
    </source>
</evidence>
<organism evidence="2 3">
    <name type="scientific">Nostoc cycadae WK-1</name>
    <dbReference type="NCBI Taxonomy" id="1861711"/>
    <lineage>
        <taxon>Bacteria</taxon>
        <taxon>Bacillati</taxon>
        <taxon>Cyanobacteriota</taxon>
        <taxon>Cyanophyceae</taxon>
        <taxon>Nostocales</taxon>
        <taxon>Nostocaceae</taxon>
        <taxon>Nostoc</taxon>
    </lineage>
</organism>
<evidence type="ECO:0000313" key="3">
    <source>
        <dbReference type="Proteomes" id="UP000236527"/>
    </source>
</evidence>